<reference evidence="1 2" key="1">
    <citation type="submission" date="2015-05" db="EMBL/GenBank/DDBJ databases">
        <authorList>
            <person name="Tang B."/>
            <person name="Yu Y."/>
        </authorList>
    </citation>
    <scope>NUCLEOTIDE SEQUENCE [LARGE SCALE GENOMIC DNA]</scope>
    <source>
        <strain evidence="1 2">DSM 7029</strain>
    </source>
</reference>
<gene>
    <name evidence="1" type="ORF">AAW51_4119</name>
</gene>
<dbReference type="AlphaFoldDB" id="A0A0G3BWC9"/>
<accession>A0A0G3BWC9</accession>
<evidence type="ECO:0000313" key="2">
    <source>
        <dbReference type="Proteomes" id="UP000035352"/>
    </source>
</evidence>
<dbReference type="KEGG" id="pbh:AAW51_4119"/>
<evidence type="ECO:0000313" key="1">
    <source>
        <dbReference type="EMBL" id="AKJ30810.1"/>
    </source>
</evidence>
<protein>
    <submittedName>
        <fullName evidence="1">Uncharacterized protein</fullName>
    </submittedName>
</protein>
<dbReference type="STRING" id="413882.AAW51_4119"/>
<organism evidence="1 2">
    <name type="scientific">Caldimonas brevitalea</name>
    <dbReference type="NCBI Taxonomy" id="413882"/>
    <lineage>
        <taxon>Bacteria</taxon>
        <taxon>Pseudomonadati</taxon>
        <taxon>Pseudomonadota</taxon>
        <taxon>Betaproteobacteria</taxon>
        <taxon>Burkholderiales</taxon>
        <taxon>Sphaerotilaceae</taxon>
        <taxon>Caldimonas</taxon>
    </lineage>
</organism>
<keyword evidence="2" id="KW-1185">Reference proteome</keyword>
<dbReference type="Proteomes" id="UP000035352">
    <property type="component" value="Chromosome"/>
</dbReference>
<name>A0A0G3BWC9_9BURK</name>
<proteinExistence type="predicted"/>
<dbReference type="EMBL" id="CP011371">
    <property type="protein sequence ID" value="AKJ30810.1"/>
    <property type="molecule type" value="Genomic_DNA"/>
</dbReference>
<sequence length="65" mass="7102">MGDDDIEVGMRFLKLFDVEGCMLREDVAKIIGGPPSFVDQKIPGFHSVVQQVCKNSGDAVHQAII</sequence>